<organism evidence="6 7">
    <name type="scientific">Candidatus Liptonbacteria bacterium RIFCSPLOWO2_01_FULL_56_20</name>
    <dbReference type="NCBI Taxonomy" id="1798652"/>
    <lineage>
        <taxon>Bacteria</taxon>
        <taxon>Candidatus Liptoniibacteriota</taxon>
    </lineage>
</organism>
<evidence type="ECO:0000313" key="7">
    <source>
        <dbReference type="Proteomes" id="UP000178495"/>
    </source>
</evidence>
<dbReference type="SUPFAM" id="SSF52313">
    <property type="entry name" value="Ribosomal protein S2"/>
    <property type="match status" value="1"/>
</dbReference>
<evidence type="ECO:0000256" key="3">
    <source>
        <dbReference type="ARBA" id="ARBA00023274"/>
    </source>
</evidence>
<protein>
    <recommendedName>
        <fullName evidence="4 5">Small ribosomal subunit protein uS2</fullName>
    </recommendedName>
</protein>
<evidence type="ECO:0000313" key="6">
    <source>
        <dbReference type="EMBL" id="OGZ01087.1"/>
    </source>
</evidence>
<keyword evidence="3 5" id="KW-0687">Ribonucleoprotein</keyword>
<dbReference type="PANTHER" id="PTHR12534">
    <property type="entry name" value="30S RIBOSOMAL PROTEIN S2 PROKARYOTIC AND ORGANELLAR"/>
    <property type="match status" value="1"/>
</dbReference>
<dbReference type="InterPro" id="IPR005706">
    <property type="entry name" value="Ribosomal_uS2_bac/mit/plastid"/>
</dbReference>
<dbReference type="AlphaFoldDB" id="A0A1G2CIM4"/>
<evidence type="ECO:0000256" key="2">
    <source>
        <dbReference type="ARBA" id="ARBA00022980"/>
    </source>
</evidence>
<reference evidence="6 7" key="1">
    <citation type="journal article" date="2016" name="Nat. Commun.">
        <title>Thousands of microbial genomes shed light on interconnected biogeochemical processes in an aquifer system.</title>
        <authorList>
            <person name="Anantharaman K."/>
            <person name="Brown C.T."/>
            <person name="Hug L.A."/>
            <person name="Sharon I."/>
            <person name="Castelle C.J."/>
            <person name="Probst A.J."/>
            <person name="Thomas B.C."/>
            <person name="Singh A."/>
            <person name="Wilkins M.J."/>
            <person name="Karaoz U."/>
            <person name="Brodie E.L."/>
            <person name="Williams K.H."/>
            <person name="Hubbard S.S."/>
            <person name="Banfield J.F."/>
        </authorList>
    </citation>
    <scope>NUCLEOTIDE SEQUENCE [LARGE SCALE GENOMIC DNA]</scope>
</reference>
<dbReference type="InterPro" id="IPR001865">
    <property type="entry name" value="Ribosomal_uS2"/>
</dbReference>
<evidence type="ECO:0000256" key="1">
    <source>
        <dbReference type="ARBA" id="ARBA00006242"/>
    </source>
</evidence>
<dbReference type="Proteomes" id="UP000178495">
    <property type="component" value="Unassembled WGS sequence"/>
</dbReference>
<dbReference type="Gene3D" id="3.40.50.10490">
    <property type="entry name" value="Glucose-6-phosphate isomerase like protein, domain 1"/>
    <property type="match status" value="1"/>
</dbReference>
<dbReference type="PRINTS" id="PR00395">
    <property type="entry name" value="RIBOSOMALS2"/>
</dbReference>
<name>A0A1G2CIM4_9BACT</name>
<dbReference type="GO" id="GO:0006412">
    <property type="term" value="P:translation"/>
    <property type="evidence" value="ECO:0007669"/>
    <property type="project" value="UniProtKB-UniRule"/>
</dbReference>
<evidence type="ECO:0000256" key="4">
    <source>
        <dbReference type="ARBA" id="ARBA00035256"/>
    </source>
</evidence>
<dbReference type="HAMAP" id="MF_00291_B">
    <property type="entry name" value="Ribosomal_uS2_B"/>
    <property type="match status" value="1"/>
</dbReference>
<dbReference type="NCBIfam" id="TIGR01011">
    <property type="entry name" value="rpsB_bact"/>
    <property type="match status" value="1"/>
</dbReference>
<dbReference type="Gene3D" id="1.10.287.610">
    <property type="entry name" value="Helix hairpin bin"/>
    <property type="match status" value="1"/>
</dbReference>
<dbReference type="CDD" id="cd01425">
    <property type="entry name" value="RPS2"/>
    <property type="match status" value="1"/>
</dbReference>
<comment type="caution">
    <text evidence="6">The sequence shown here is derived from an EMBL/GenBank/DDBJ whole genome shotgun (WGS) entry which is preliminary data.</text>
</comment>
<dbReference type="PANTHER" id="PTHR12534:SF0">
    <property type="entry name" value="SMALL RIBOSOMAL SUBUNIT PROTEIN US2M"/>
    <property type="match status" value="1"/>
</dbReference>
<keyword evidence="2 5" id="KW-0689">Ribosomal protein</keyword>
<gene>
    <name evidence="5" type="primary">rpsB</name>
    <name evidence="6" type="ORF">A3A43_00385</name>
</gene>
<dbReference type="EMBL" id="MHLC01000021">
    <property type="protein sequence ID" value="OGZ01087.1"/>
    <property type="molecule type" value="Genomic_DNA"/>
</dbReference>
<accession>A0A1G2CIM4</accession>
<proteinExistence type="inferred from homology"/>
<sequence length="265" mass="29570">MTEEQILTKPEDLYVDPSLKEMVEVGMFYGRKKSKTHPRMKQFILQNRNGIEIINLNKTKEMLDRALAFLTETAKNGRSFLFVGTQPSAEALEPVAREFKFPFVRTRWLGGTLTNFKVVSGRIDYFKKLRSDLAAGAFEKYTKKERLEIEREIKRLNELLSGLETLLALPGALVVIDPVMHLAAVREANKLHIPVAAFVNTDTDPDLIQYPVIGNTKARLAVSWFLEKAKAAIEAGLQFRAAQSKIKEEEATASSQEGGVSGGGA</sequence>
<evidence type="ECO:0000256" key="5">
    <source>
        <dbReference type="HAMAP-Rule" id="MF_00291"/>
    </source>
</evidence>
<comment type="similarity">
    <text evidence="1 5">Belongs to the universal ribosomal protein uS2 family.</text>
</comment>
<dbReference type="GO" id="GO:0015935">
    <property type="term" value="C:small ribosomal subunit"/>
    <property type="evidence" value="ECO:0007669"/>
    <property type="project" value="InterPro"/>
</dbReference>
<dbReference type="GO" id="GO:0003735">
    <property type="term" value="F:structural constituent of ribosome"/>
    <property type="evidence" value="ECO:0007669"/>
    <property type="project" value="InterPro"/>
</dbReference>
<dbReference type="InterPro" id="IPR023591">
    <property type="entry name" value="Ribosomal_uS2_flav_dom_sf"/>
</dbReference>
<dbReference type="Pfam" id="PF00318">
    <property type="entry name" value="Ribosomal_S2"/>
    <property type="match status" value="1"/>
</dbReference>
<dbReference type="STRING" id="1798652.A3A43_00385"/>